<comment type="caution">
    <text evidence="2">The sequence shown here is derived from an EMBL/GenBank/DDBJ whole genome shotgun (WGS) entry which is preliminary data.</text>
</comment>
<dbReference type="EMBL" id="MKGL01000207">
    <property type="protein sequence ID" value="RNF03123.1"/>
    <property type="molecule type" value="Genomic_DNA"/>
</dbReference>
<sequence length="236" mass="26625">MVPRLLTVARPPRKSQSPIVKDTTDDVLEISSDFSVLRRRPRDAIKAAKLPNITVGVSAPNNTSRALYKRCLSETACFPSETSQWNRKGKPFALDDAKPSAESSLALTGCSFFHLGDDVFDDVTNVLENTLRRQCFQPIWSLIGTFKTNIHSVVDTDPHHDTLKWYQRTPKNDFQQMRIPLSSIKEIRISSAPPEEMGPNWVIIRTSTKPTQIVFGFEKLSEAKRMRAALHSFLNA</sequence>
<organism evidence="2 3">
    <name type="scientific">Trypanosoma rangeli</name>
    <dbReference type="NCBI Taxonomy" id="5698"/>
    <lineage>
        <taxon>Eukaryota</taxon>
        <taxon>Discoba</taxon>
        <taxon>Euglenozoa</taxon>
        <taxon>Kinetoplastea</taxon>
        <taxon>Metakinetoplastina</taxon>
        <taxon>Trypanosomatida</taxon>
        <taxon>Trypanosomatidae</taxon>
        <taxon>Trypanosoma</taxon>
        <taxon>Herpetosoma</taxon>
    </lineage>
</organism>
<evidence type="ECO:0000313" key="3">
    <source>
        <dbReference type="Proteomes" id="UP000283634"/>
    </source>
</evidence>
<accession>A0A422NCD0</accession>
<dbReference type="InterPro" id="IPR057317">
    <property type="entry name" value="PH-like_tryp"/>
</dbReference>
<dbReference type="RefSeq" id="XP_029237321.1">
    <property type="nucleotide sequence ID" value="XM_029382849.1"/>
</dbReference>
<reference evidence="2 3" key="1">
    <citation type="journal article" date="2018" name="BMC Genomics">
        <title>Genomic comparison of Trypanosoma conorhini and Trypanosoma rangeli to Trypanosoma cruzi strains of high and low virulence.</title>
        <authorList>
            <person name="Bradwell K.R."/>
            <person name="Koparde V.N."/>
            <person name="Matveyev A.V."/>
            <person name="Serrano M.G."/>
            <person name="Alves J.M."/>
            <person name="Parikh H."/>
            <person name="Huang B."/>
            <person name="Lee V."/>
            <person name="Espinosa-Alvarez O."/>
            <person name="Ortiz P.A."/>
            <person name="Costa-Martins A.G."/>
            <person name="Teixeira M.M."/>
            <person name="Buck G.A."/>
        </authorList>
    </citation>
    <scope>NUCLEOTIDE SEQUENCE [LARGE SCALE GENOMIC DNA]</scope>
    <source>
        <strain evidence="2 3">AM80</strain>
    </source>
</reference>
<dbReference type="Pfam" id="PF23732">
    <property type="entry name" value="PH_22"/>
    <property type="match status" value="1"/>
</dbReference>
<dbReference type="GeneID" id="40329924"/>
<name>A0A422NCD0_TRYRA</name>
<dbReference type="OrthoDB" id="252791at2759"/>
<proteinExistence type="predicted"/>
<gene>
    <name evidence="2" type="ORF">TraAM80_05991</name>
</gene>
<evidence type="ECO:0000313" key="2">
    <source>
        <dbReference type="EMBL" id="RNF03123.1"/>
    </source>
</evidence>
<dbReference type="AlphaFoldDB" id="A0A422NCD0"/>
<evidence type="ECO:0000259" key="1">
    <source>
        <dbReference type="Pfam" id="PF23732"/>
    </source>
</evidence>
<protein>
    <recommendedName>
        <fullName evidence="1">PH-like domain-containing protein</fullName>
    </recommendedName>
</protein>
<feature type="domain" description="PH-like" evidence="1">
    <location>
        <begin position="135"/>
        <end position="232"/>
    </location>
</feature>
<dbReference type="Proteomes" id="UP000283634">
    <property type="component" value="Unassembled WGS sequence"/>
</dbReference>
<keyword evidence="3" id="KW-1185">Reference proteome</keyword>